<dbReference type="AlphaFoldDB" id="F0QRV6"/>
<organism evidence="2 3">
    <name type="scientific">Mycoplasma suis (strain Illinois)</name>
    <dbReference type="NCBI Taxonomy" id="768700"/>
    <lineage>
        <taxon>Bacteria</taxon>
        <taxon>Bacillati</taxon>
        <taxon>Mycoplasmatota</taxon>
        <taxon>Mollicutes</taxon>
        <taxon>Mycoplasmataceae</taxon>
        <taxon>Mycoplasma</taxon>
    </lineage>
</organism>
<protein>
    <submittedName>
        <fullName evidence="2">Uncharacterized protein</fullName>
    </submittedName>
</protein>
<keyword evidence="3" id="KW-1185">Reference proteome</keyword>
<reference evidence="2 3" key="1">
    <citation type="journal article" date="2011" name="J. Bacteriol.">
        <title>Complete genome sequences of two hemotropic Mycoplasmas, Mycoplasma haemofelis strain Ohio2 and Mycoplasma suis strain Illinois.</title>
        <authorList>
            <person name="Messick J.B."/>
            <person name="Santos A.P."/>
            <person name="Guimaraes A.M."/>
        </authorList>
    </citation>
    <scope>NUCLEOTIDE SEQUENCE [LARGE SCALE GENOMIC DNA]</scope>
    <source>
        <strain evidence="2 3">Illinois</strain>
    </source>
</reference>
<feature type="region of interest" description="Disordered" evidence="1">
    <location>
        <begin position="104"/>
        <end position="128"/>
    </location>
</feature>
<evidence type="ECO:0000256" key="1">
    <source>
        <dbReference type="SAM" id="MobiDB-lite"/>
    </source>
</evidence>
<accession>F0QRV6</accession>
<gene>
    <name evidence="2" type="ordered locus">MSU_0695</name>
</gene>
<dbReference type="HOGENOM" id="CLU_1401153_0_0_14"/>
<name>F0QRV6_MYCSL</name>
<proteinExistence type="predicted"/>
<dbReference type="KEGG" id="mss:MSU_0695"/>
<dbReference type="STRING" id="768700.MSU_0695"/>
<sequence length="194" mass="22093">MERVCNTNKGNYENGRENEYISNWDTNGNFKVIEGQVFEFGGKERGEVLAFEKMGEGQDIFGTEREGSGGTNRVTAGDWLKLARWEGNLGDQSCNSVEQWETRDHKGANSGTNQCTKNEVQKEGDNSGKWLNDQSWDNIQKRFGLKKKSKNDNCQWLMKEPFKGSGHEDLRPEHTMVMDFGLVLSLITNNEICR</sequence>
<evidence type="ECO:0000313" key="2">
    <source>
        <dbReference type="EMBL" id="ADX98226.1"/>
    </source>
</evidence>
<evidence type="ECO:0000313" key="3">
    <source>
        <dbReference type="Proteomes" id="UP000007484"/>
    </source>
</evidence>
<feature type="compositionally biased region" description="Polar residues" evidence="1">
    <location>
        <begin position="109"/>
        <end position="118"/>
    </location>
</feature>
<dbReference type="Proteomes" id="UP000007484">
    <property type="component" value="Chromosome"/>
</dbReference>
<dbReference type="EMBL" id="CP002525">
    <property type="protein sequence ID" value="ADX98226.1"/>
    <property type="molecule type" value="Genomic_DNA"/>
</dbReference>